<feature type="compositionally biased region" description="Polar residues" evidence="1">
    <location>
        <begin position="81"/>
        <end position="91"/>
    </location>
</feature>
<keyword evidence="3" id="KW-1185">Reference proteome</keyword>
<feature type="region of interest" description="Disordered" evidence="1">
    <location>
        <begin position="1"/>
        <end position="23"/>
    </location>
</feature>
<feature type="region of interest" description="Disordered" evidence="1">
    <location>
        <begin position="1055"/>
        <end position="1086"/>
    </location>
</feature>
<feature type="region of interest" description="Disordered" evidence="1">
    <location>
        <begin position="309"/>
        <end position="338"/>
    </location>
</feature>
<feature type="compositionally biased region" description="Acidic residues" evidence="1">
    <location>
        <begin position="955"/>
        <end position="970"/>
    </location>
</feature>
<feature type="compositionally biased region" description="Acidic residues" evidence="1">
    <location>
        <begin position="918"/>
        <end position="928"/>
    </location>
</feature>
<feature type="region of interest" description="Disordered" evidence="1">
    <location>
        <begin position="670"/>
        <end position="794"/>
    </location>
</feature>
<feature type="compositionally biased region" description="Low complexity" evidence="1">
    <location>
        <begin position="93"/>
        <end position="111"/>
    </location>
</feature>
<name>A0A9W9ABR3_9AGAR</name>
<proteinExistence type="predicted"/>
<protein>
    <submittedName>
        <fullName evidence="2">Uncharacterized protein</fullName>
    </submittedName>
</protein>
<feature type="region of interest" description="Disordered" evidence="1">
    <location>
        <begin position="388"/>
        <end position="437"/>
    </location>
</feature>
<feature type="region of interest" description="Disordered" evidence="1">
    <location>
        <begin position="161"/>
        <end position="198"/>
    </location>
</feature>
<dbReference type="OrthoDB" id="5348546at2759"/>
<reference evidence="2" key="1">
    <citation type="submission" date="2022-08" db="EMBL/GenBank/DDBJ databases">
        <title>A Global Phylogenomic Analysis of the Shiitake Genus Lentinula.</title>
        <authorList>
            <consortium name="DOE Joint Genome Institute"/>
            <person name="Sierra-Patev S."/>
            <person name="Min B."/>
            <person name="Naranjo-Ortiz M."/>
            <person name="Looney B."/>
            <person name="Konkel Z."/>
            <person name="Slot J.C."/>
            <person name="Sakamoto Y."/>
            <person name="Steenwyk J.L."/>
            <person name="Rokas A."/>
            <person name="Carro J."/>
            <person name="Camarero S."/>
            <person name="Ferreira P."/>
            <person name="Molpeceres G."/>
            <person name="Ruiz-Duenas F.J."/>
            <person name="Serrano A."/>
            <person name="Henrissat B."/>
            <person name="Drula E."/>
            <person name="Hughes K.W."/>
            <person name="Mata J.L."/>
            <person name="Ishikawa N.K."/>
            <person name="Vargas-Isla R."/>
            <person name="Ushijima S."/>
            <person name="Smith C.A."/>
            <person name="Ahrendt S."/>
            <person name="Andreopoulos W."/>
            <person name="He G."/>
            <person name="Labutti K."/>
            <person name="Lipzen A."/>
            <person name="Ng V."/>
            <person name="Riley R."/>
            <person name="Sandor L."/>
            <person name="Barry K."/>
            <person name="Martinez A.T."/>
            <person name="Xiao Y."/>
            <person name="Gibbons J.G."/>
            <person name="Terashima K."/>
            <person name="Grigoriev I.V."/>
            <person name="Hibbett D.S."/>
        </authorList>
    </citation>
    <scope>NUCLEOTIDE SEQUENCE</scope>
    <source>
        <strain evidence="2">JLM2183</strain>
    </source>
</reference>
<feature type="compositionally biased region" description="Polar residues" evidence="1">
    <location>
        <begin position="1"/>
        <end position="16"/>
    </location>
</feature>
<comment type="caution">
    <text evidence="2">The sequence shown here is derived from an EMBL/GenBank/DDBJ whole genome shotgun (WGS) entry which is preliminary data.</text>
</comment>
<feature type="region of interest" description="Disordered" evidence="1">
    <location>
        <begin position="841"/>
        <end position="993"/>
    </location>
</feature>
<accession>A0A9W9ABR3</accession>
<feature type="compositionally biased region" description="Acidic residues" evidence="1">
    <location>
        <begin position="861"/>
        <end position="872"/>
    </location>
</feature>
<dbReference type="EMBL" id="JAOTPV010000009">
    <property type="protein sequence ID" value="KAJ4478341.1"/>
    <property type="molecule type" value="Genomic_DNA"/>
</dbReference>
<feature type="compositionally biased region" description="Low complexity" evidence="1">
    <location>
        <begin position="43"/>
        <end position="57"/>
    </location>
</feature>
<evidence type="ECO:0000313" key="2">
    <source>
        <dbReference type="EMBL" id="KAJ4478341.1"/>
    </source>
</evidence>
<feature type="compositionally biased region" description="Polar residues" evidence="1">
    <location>
        <begin position="940"/>
        <end position="950"/>
    </location>
</feature>
<sequence>MFQGSSSLLHYPNNSQHMHHASHNGLNTRRYSSIEEFHPSEISHFSRSSSPVSSPAVFPRPLPISPSQHTHLQQSQLLCSGHSSTQSSPKTGYSRSSPYARRPSSPATSSSSPPPVTSPLTTFTRFDDDDQYYAYASKVKIVGRDSNENYLFSNNTQYGEDSQYLSRSDEFDPRPKLPSFKSLFGKGDPHSCSPVRRQKENDLRLNPFSSPMSSPSFEVVLPPLIFPPVMRSETNERKVTLFPINTPTAQTFTRSNERSVSQPAARYTESDHRDVDNLLDYRARTGSSNRLNARVMLLDIDSTIPLPSPTFPPNPLYQTPTRRKNLFSDADPPSTTKDIEITFFSPSKVSPFPRRTYFLESSERGRCSPGPVDTRCGLYQLAEMADMTQSAVKQDPPDQTEESFHIDPATSPSSSPSAYPSSLPPSSPPTSEAQLSPVAHGKDLPITTAIPLTDVMNLTTESRIDLDCLGLQDIELHKSLKPTLPDVSQLKNKAQETAPTAVSISFPTSTHDSVGPSFVAEVGDDEMQPSASSMDLESDLVAVRVDTTKSASPLTQGTEIPDTIWQDIGPHTSSSAKNEEPLPNIVHSELEPNIPTLITTDAVSVAPHASTSALKVFPKEIATNSNKKPRTKSISTAPSIASSAPRVTVNVVKRMRPASHVLRSVSESLPKKGGFTSVKGKEKQIPRTKTGEVLNSHLLPSNRLRPSGTGLKDRILEGPSRKKIRANGEEDQTNTETKSLSSSLIEATSTSFAPSDTSNLKSSSIVPAKRKADNENPSPLISSDHLPVSSSTLTSFPNRQKKLKAVAVDLPISLKEKLSSPAENDTWMDEHWVDAVAAAYGSPHRSPHIPRKNVAARITEEVDSSSDEDDNEPQSFKTKSPRSLHKRMIIESDSEEDDHDVKKTTTLRQSSEKRLDSESFDSEPEEDAEIRGASKPHKLSFSTPIMHNSFSSESELTEDEESEDEEEDEDISVKKGSGSKPASKFQNCESSLPPPSPFDFELVGIIVETMSLLRSSSHLALSLYRMLRETRNGIFATLMKANSAHLDTVTEKLRSKGLFGHTSGNPEQRSRRGRPKRATSVNEEGGTAGMSEADIMWVSEFERVMIESTDRCGMFGMVESSFRKDPRDLPLPFSSRFFYVPDCDPDIERAQLIRLTMPGSGKRSETKKYKQYYWKPVGK</sequence>
<feature type="compositionally biased region" description="Polar residues" evidence="1">
    <location>
        <begin position="252"/>
        <end position="262"/>
    </location>
</feature>
<feature type="compositionally biased region" description="Basic and acidic residues" evidence="1">
    <location>
        <begin position="711"/>
        <end position="720"/>
    </location>
</feature>
<gene>
    <name evidence="2" type="ORF">J3R30DRAFT_3480569</name>
</gene>
<evidence type="ECO:0000313" key="3">
    <source>
        <dbReference type="Proteomes" id="UP001150266"/>
    </source>
</evidence>
<organism evidence="2 3">
    <name type="scientific">Lentinula aciculospora</name>
    <dbReference type="NCBI Taxonomy" id="153920"/>
    <lineage>
        <taxon>Eukaryota</taxon>
        <taxon>Fungi</taxon>
        <taxon>Dikarya</taxon>
        <taxon>Basidiomycota</taxon>
        <taxon>Agaricomycotina</taxon>
        <taxon>Agaricomycetes</taxon>
        <taxon>Agaricomycetidae</taxon>
        <taxon>Agaricales</taxon>
        <taxon>Marasmiineae</taxon>
        <taxon>Omphalotaceae</taxon>
        <taxon>Lentinula</taxon>
    </lineage>
</organism>
<feature type="compositionally biased region" description="Polar residues" evidence="1">
    <location>
        <begin position="734"/>
        <end position="765"/>
    </location>
</feature>
<dbReference type="AlphaFoldDB" id="A0A9W9ABR3"/>
<dbReference type="Proteomes" id="UP001150266">
    <property type="component" value="Unassembled WGS sequence"/>
</dbReference>
<feature type="region of interest" description="Disordered" evidence="1">
    <location>
        <begin position="252"/>
        <end position="271"/>
    </location>
</feature>
<feature type="region of interest" description="Disordered" evidence="1">
    <location>
        <begin position="42"/>
        <end position="123"/>
    </location>
</feature>
<feature type="compositionally biased region" description="Low complexity" evidence="1">
    <location>
        <begin position="65"/>
        <end position="80"/>
    </location>
</feature>
<feature type="compositionally biased region" description="Low complexity" evidence="1">
    <location>
        <begin position="408"/>
        <end position="421"/>
    </location>
</feature>
<evidence type="ECO:0000256" key="1">
    <source>
        <dbReference type="SAM" id="MobiDB-lite"/>
    </source>
</evidence>